<reference evidence="1 2" key="1">
    <citation type="submission" date="2024-02" db="EMBL/GenBank/DDBJ databases">
        <authorList>
            <person name="Chen Y."/>
            <person name="Shah S."/>
            <person name="Dougan E. K."/>
            <person name="Thang M."/>
            <person name="Chan C."/>
        </authorList>
    </citation>
    <scope>NUCLEOTIDE SEQUENCE [LARGE SCALE GENOMIC DNA]</scope>
</reference>
<proteinExistence type="predicted"/>
<comment type="caution">
    <text evidence="1">The sequence shown here is derived from an EMBL/GenBank/DDBJ whole genome shotgun (WGS) entry which is preliminary data.</text>
</comment>
<gene>
    <name evidence="1" type="ORF">CCMP2556_LOCUS1575</name>
</gene>
<name>A0ABP0HG78_9DINO</name>
<evidence type="ECO:0000313" key="2">
    <source>
        <dbReference type="Proteomes" id="UP001642484"/>
    </source>
</evidence>
<dbReference type="Proteomes" id="UP001642484">
    <property type="component" value="Unassembled WGS sequence"/>
</dbReference>
<protein>
    <submittedName>
        <fullName evidence="1">Uncharacterized protein</fullName>
    </submittedName>
</protein>
<dbReference type="EMBL" id="CAXAMN010000525">
    <property type="protein sequence ID" value="CAK8989219.1"/>
    <property type="molecule type" value="Genomic_DNA"/>
</dbReference>
<evidence type="ECO:0000313" key="1">
    <source>
        <dbReference type="EMBL" id="CAK8989219.1"/>
    </source>
</evidence>
<keyword evidence="2" id="KW-1185">Reference proteome</keyword>
<sequence length="225" mass="23301">MLMWCAIIGIIAVAGDTHSQDLASANSILAAAAQGGFGVEAERGQAVAADDVSVSNTAQLPMTDLEAEVQRTSRVAAYLAQDAAVLSKELQSLQMSLRGHARLDLDQRDDVSGISTLELSAAQTPATPSSGTATAAAPAPPAPAGPSKEKTETGGAQAPKSTGNDEGCDGPGETPCSPVNKILTFDYRFPIGWGLLNWVLIVLLAFLFAWCCCACCLRGPRANTR</sequence>
<accession>A0ABP0HG78</accession>
<organism evidence="1 2">
    <name type="scientific">Durusdinium trenchii</name>
    <dbReference type="NCBI Taxonomy" id="1381693"/>
    <lineage>
        <taxon>Eukaryota</taxon>
        <taxon>Sar</taxon>
        <taxon>Alveolata</taxon>
        <taxon>Dinophyceae</taxon>
        <taxon>Suessiales</taxon>
        <taxon>Symbiodiniaceae</taxon>
        <taxon>Durusdinium</taxon>
    </lineage>
</organism>